<evidence type="ECO:0000259" key="3">
    <source>
        <dbReference type="Pfam" id="PF04773"/>
    </source>
</evidence>
<evidence type="ECO:0000256" key="2">
    <source>
        <dbReference type="SAM" id="Phobius"/>
    </source>
</evidence>
<proteinExistence type="predicted"/>
<keyword evidence="2" id="KW-1133">Transmembrane helix</keyword>
<dbReference type="Proteomes" id="UP001155034">
    <property type="component" value="Unassembled WGS sequence"/>
</dbReference>
<dbReference type="PIRSF" id="PIRSF018266">
    <property type="entry name" value="FecR"/>
    <property type="match status" value="1"/>
</dbReference>
<dbReference type="PANTHER" id="PTHR30273">
    <property type="entry name" value="PERIPLASMIC SIGNAL SENSOR AND SIGMA FACTOR ACTIVATOR FECR-RELATED"/>
    <property type="match status" value="1"/>
</dbReference>
<dbReference type="RefSeq" id="WP_259060916.1">
    <property type="nucleotide sequence ID" value="NZ_JANTYZ010000026.1"/>
</dbReference>
<organism evidence="4 5">
    <name type="scientific">Salinibacter ruber</name>
    <dbReference type="NCBI Taxonomy" id="146919"/>
    <lineage>
        <taxon>Bacteria</taxon>
        <taxon>Pseudomonadati</taxon>
        <taxon>Rhodothermota</taxon>
        <taxon>Rhodothermia</taxon>
        <taxon>Rhodothermales</taxon>
        <taxon>Salinibacteraceae</taxon>
        <taxon>Salinibacter</taxon>
    </lineage>
</organism>
<reference evidence="4" key="1">
    <citation type="submission" date="2022-08" db="EMBL/GenBank/DDBJ databases">
        <title>Genomic Encyclopedia of Type Strains, Phase V (KMG-V): Genome sequencing to study the core and pangenomes of soil and plant-associated prokaryotes.</title>
        <authorList>
            <person name="Whitman W."/>
        </authorList>
    </citation>
    <scope>NUCLEOTIDE SEQUENCE</scope>
    <source>
        <strain evidence="4">SP2016B</strain>
    </source>
</reference>
<gene>
    <name evidence="4" type="ORF">GGP82_003510</name>
</gene>
<dbReference type="PANTHER" id="PTHR30273:SF2">
    <property type="entry name" value="PROTEIN FECR"/>
    <property type="match status" value="1"/>
</dbReference>
<dbReference type="Gene3D" id="3.55.50.30">
    <property type="match status" value="1"/>
</dbReference>
<comment type="caution">
    <text evidence="4">The sequence shown here is derived from an EMBL/GenBank/DDBJ whole genome shotgun (WGS) entry which is preliminary data.</text>
</comment>
<dbReference type="InterPro" id="IPR006860">
    <property type="entry name" value="FecR"/>
</dbReference>
<feature type="transmembrane region" description="Helical" evidence="2">
    <location>
        <begin position="97"/>
        <end position="115"/>
    </location>
</feature>
<evidence type="ECO:0000256" key="1">
    <source>
        <dbReference type="SAM" id="MobiDB-lite"/>
    </source>
</evidence>
<evidence type="ECO:0000313" key="4">
    <source>
        <dbReference type="EMBL" id="MCS3866927.1"/>
    </source>
</evidence>
<dbReference type="InterPro" id="IPR012373">
    <property type="entry name" value="Ferrdict_sens_TM"/>
</dbReference>
<feature type="domain" description="FecR protein" evidence="3">
    <location>
        <begin position="122"/>
        <end position="222"/>
    </location>
</feature>
<protein>
    <submittedName>
        <fullName evidence="4">Transmembrane sensor</fullName>
    </submittedName>
</protein>
<evidence type="ECO:0000313" key="5">
    <source>
        <dbReference type="Proteomes" id="UP001155034"/>
    </source>
</evidence>
<dbReference type="Gene3D" id="2.60.120.1440">
    <property type="match status" value="1"/>
</dbReference>
<dbReference type="AlphaFoldDB" id="A0A9X2V0Q3"/>
<name>A0A9X2V0Q3_9BACT</name>
<sequence length="341" mass="37448">MDTPSPPSFFNELADDDGEQQEYERIWRLLRQSDKERANTYDVDEEWAQLADRLDLGTAGADDTASDVHPSSRRAQDRPARSPNSSAVARRRRWTQALTVAAVVLCLVGGGVLWWSQPASMTAAVGERTTVALPDGSAVELNGGTTIEYPRGFSSFPLIGSSIREVRLEGEAFFSVVESDRPFRVTTPNARVKVFGTKFNVRTRTQDDTPQTRVAVTAGTVQVSGMTSDAKSVLLDERGETSEVSGGEASPTDPTIADLKYVQAWRDGGFGLAEASLSTILRELEYRFGTSLRLGVPVAKTDTMTLHYGRNARLEDVLRDVCIVQGLTYRETSQGYELVRD</sequence>
<dbReference type="EMBL" id="JANTYZ010000026">
    <property type="protein sequence ID" value="MCS3866927.1"/>
    <property type="molecule type" value="Genomic_DNA"/>
</dbReference>
<accession>A0A9X2V0Q3</accession>
<keyword evidence="2" id="KW-0472">Membrane</keyword>
<dbReference type="GO" id="GO:0016989">
    <property type="term" value="F:sigma factor antagonist activity"/>
    <property type="evidence" value="ECO:0007669"/>
    <property type="project" value="TreeGrafter"/>
</dbReference>
<dbReference type="Pfam" id="PF04773">
    <property type="entry name" value="FecR"/>
    <property type="match status" value="1"/>
</dbReference>
<feature type="region of interest" description="Disordered" evidence="1">
    <location>
        <begin position="58"/>
        <end position="88"/>
    </location>
</feature>
<keyword evidence="2 4" id="KW-0812">Transmembrane</keyword>